<organism evidence="4 5">
    <name type="scientific">Herbiconiux moechotypicola</name>
    <dbReference type="NCBI Taxonomy" id="637393"/>
    <lineage>
        <taxon>Bacteria</taxon>
        <taxon>Bacillati</taxon>
        <taxon>Actinomycetota</taxon>
        <taxon>Actinomycetes</taxon>
        <taxon>Micrococcales</taxon>
        <taxon>Microbacteriaceae</taxon>
        <taxon>Herbiconiux</taxon>
    </lineage>
</organism>
<dbReference type="RefSeq" id="WP_259478717.1">
    <property type="nucleotide sequence ID" value="NZ_BAAAQY010000003.1"/>
</dbReference>
<evidence type="ECO:0000259" key="3">
    <source>
        <dbReference type="Pfam" id="PF00294"/>
    </source>
</evidence>
<evidence type="ECO:0000256" key="1">
    <source>
        <dbReference type="ARBA" id="ARBA00022679"/>
    </source>
</evidence>
<evidence type="ECO:0000313" key="4">
    <source>
        <dbReference type="EMBL" id="GAA2229110.1"/>
    </source>
</evidence>
<dbReference type="Gene3D" id="3.40.1190.20">
    <property type="match status" value="1"/>
</dbReference>
<evidence type="ECO:0000256" key="2">
    <source>
        <dbReference type="ARBA" id="ARBA00022777"/>
    </source>
</evidence>
<evidence type="ECO:0000313" key="5">
    <source>
        <dbReference type="Proteomes" id="UP001500929"/>
    </source>
</evidence>
<reference evidence="5" key="1">
    <citation type="journal article" date="2019" name="Int. J. Syst. Evol. Microbiol.">
        <title>The Global Catalogue of Microorganisms (GCM) 10K type strain sequencing project: providing services to taxonomists for standard genome sequencing and annotation.</title>
        <authorList>
            <consortium name="The Broad Institute Genomics Platform"/>
            <consortium name="The Broad Institute Genome Sequencing Center for Infectious Disease"/>
            <person name="Wu L."/>
            <person name="Ma J."/>
        </authorList>
    </citation>
    <scope>NUCLEOTIDE SEQUENCE [LARGE SCALE GENOMIC DNA]</scope>
    <source>
        <strain evidence="5">JCM 16117</strain>
    </source>
</reference>
<accession>A0ABP5QCA9</accession>
<keyword evidence="2" id="KW-0418">Kinase</keyword>
<dbReference type="PROSITE" id="PS00584">
    <property type="entry name" value="PFKB_KINASES_2"/>
    <property type="match status" value="1"/>
</dbReference>
<dbReference type="InterPro" id="IPR002173">
    <property type="entry name" value="Carboh/pur_kinase_PfkB_CS"/>
</dbReference>
<keyword evidence="5" id="KW-1185">Reference proteome</keyword>
<dbReference type="InterPro" id="IPR029056">
    <property type="entry name" value="Ribokinase-like"/>
</dbReference>
<dbReference type="Pfam" id="PF00294">
    <property type="entry name" value="PfkB"/>
    <property type="match status" value="1"/>
</dbReference>
<gene>
    <name evidence="4" type="ORF">GCM10009851_12100</name>
</gene>
<proteinExistence type="predicted"/>
<protein>
    <recommendedName>
        <fullName evidence="3">Carbohydrate kinase PfkB domain-containing protein</fullName>
    </recommendedName>
</protein>
<dbReference type="EMBL" id="BAAAQY010000003">
    <property type="protein sequence ID" value="GAA2229110.1"/>
    <property type="molecule type" value="Genomic_DNA"/>
</dbReference>
<dbReference type="SUPFAM" id="SSF53613">
    <property type="entry name" value="Ribokinase-like"/>
    <property type="match status" value="1"/>
</dbReference>
<feature type="domain" description="Carbohydrate kinase PfkB" evidence="3">
    <location>
        <begin position="177"/>
        <end position="302"/>
    </location>
</feature>
<keyword evidence="1" id="KW-0808">Transferase</keyword>
<name>A0ABP5QCA9_9MICO</name>
<comment type="caution">
    <text evidence="4">The sequence shown here is derived from an EMBL/GenBank/DDBJ whole genome shotgun (WGS) entry which is preliminary data.</text>
</comment>
<sequence length="344" mass="35827">MHHSSSPVLAICGSFSFDSVLSMDGRPIVGKVGGNALWSALGAHIAGVSPRILTLVGTDYPSRVLSTLSGAGLDVSAVIPIDRPHPVRITFAHLADGGRVQPVPAEMIAHLPENVRAHFVDTTIDPATLRLGAPQGFQIPEAWLGEVDHWHLPLLPLERHRSLVGRLTEASGTVQTDCPARSDLLGDPYGRLALTLPDIDVFLPSTSDFDVVAAGSPLPATIGLLQQAGARSLVVKAGPEGAFVVDGPEIWRVPAHPDAPVDPTGAGDAFCGGFLVGRALQNDPVAAAALGAASASFAVATEDPLELVEVDPEEVRRRAREILAAAHRVELSDLPGTAVQEGAA</sequence>
<dbReference type="InterPro" id="IPR011611">
    <property type="entry name" value="PfkB_dom"/>
</dbReference>
<dbReference type="PANTHER" id="PTHR47098">
    <property type="entry name" value="PROTEIN MAK32"/>
    <property type="match status" value="1"/>
</dbReference>
<dbReference type="Proteomes" id="UP001500929">
    <property type="component" value="Unassembled WGS sequence"/>
</dbReference>
<dbReference type="PANTHER" id="PTHR47098:SF2">
    <property type="entry name" value="PROTEIN MAK32"/>
    <property type="match status" value="1"/>
</dbReference>